<evidence type="ECO:0000256" key="11">
    <source>
        <dbReference type="ARBA" id="ARBA00023286"/>
    </source>
</evidence>
<evidence type="ECO:0000256" key="5">
    <source>
        <dbReference type="ARBA" id="ARBA00023018"/>
    </source>
</evidence>
<protein>
    <recommendedName>
        <fullName evidence="21">Neurotransmitter-gated ion-channel ligand-binding domain-containing protein</fullName>
    </recommendedName>
</protein>
<dbReference type="AlphaFoldDB" id="R7TBF0"/>
<dbReference type="InterPro" id="IPR002394">
    <property type="entry name" value="Nicotinic_acetylcholine_rcpt"/>
</dbReference>
<feature type="signal peptide" evidence="14">
    <location>
        <begin position="1"/>
        <end position="18"/>
    </location>
</feature>
<name>R7TBF0_CAPTE</name>
<keyword evidence="2" id="KW-1003">Cell membrane</keyword>
<dbReference type="FunFam" id="1.20.58.390:FF:000043">
    <property type="entry name" value="AcetylCholine Receptor"/>
    <property type="match status" value="1"/>
</dbReference>
<feature type="chain" id="PRO_5010979133" description="Neurotransmitter-gated ion-channel ligand-binding domain-containing protein" evidence="14">
    <location>
        <begin position="19"/>
        <end position="527"/>
    </location>
</feature>
<reference evidence="18 20" key="2">
    <citation type="journal article" date="2013" name="Nature">
        <title>Insights into bilaterian evolution from three spiralian genomes.</title>
        <authorList>
            <person name="Simakov O."/>
            <person name="Marletaz F."/>
            <person name="Cho S.J."/>
            <person name="Edsinger-Gonzales E."/>
            <person name="Havlak P."/>
            <person name="Hellsten U."/>
            <person name="Kuo D.H."/>
            <person name="Larsson T."/>
            <person name="Lv J."/>
            <person name="Arendt D."/>
            <person name="Savage R."/>
            <person name="Osoegawa K."/>
            <person name="de Jong P."/>
            <person name="Grimwood J."/>
            <person name="Chapman J.A."/>
            <person name="Shapiro H."/>
            <person name="Aerts A."/>
            <person name="Otillar R.P."/>
            <person name="Terry A.Y."/>
            <person name="Boore J.L."/>
            <person name="Grigoriev I.V."/>
            <person name="Lindberg D.R."/>
            <person name="Seaver E.C."/>
            <person name="Weisblat D.A."/>
            <person name="Putnam N.H."/>
            <person name="Rokhsar D.S."/>
        </authorList>
    </citation>
    <scope>NUCLEOTIDE SEQUENCE</scope>
    <source>
        <strain evidence="18 20">I ESC-2004</strain>
    </source>
</reference>
<dbReference type="Gene3D" id="1.20.58.390">
    <property type="entry name" value="Neurotransmitter-gated ion-channel transmembrane domain"/>
    <property type="match status" value="2"/>
</dbReference>
<dbReference type="GO" id="GO:0045211">
    <property type="term" value="C:postsynaptic membrane"/>
    <property type="evidence" value="ECO:0007669"/>
    <property type="project" value="InterPro"/>
</dbReference>
<reference evidence="20" key="1">
    <citation type="submission" date="2012-12" db="EMBL/GenBank/DDBJ databases">
        <authorList>
            <person name="Hellsten U."/>
            <person name="Grimwood J."/>
            <person name="Chapman J.A."/>
            <person name="Shapiro H."/>
            <person name="Aerts A."/>
            <person name="Otillar R.P."/>
            <person name="Terry A.Y."/>
            <person name="Boore J.L."/>
            <person name="Simakov O."/>
            <person name="Marletaz F."/>
            <person name="Cho S.-J."/>
            <person name="Edsinger-Gonzales E."/>
            <person name="Havlak P."/>
            <person name="Kuo D.-H."/>
            <person name="Larsson T."/>
            <person name="Lv J."/>
            <person name="Arendt D."/>
            <person name="Savage R."/>
            <person name="Osoegawa K."/>
            <person name="de Jong P."/>
            <person name="Lindberg D.R."/>
            <person name="Seaver E.C."/>
            <person name="Weisblat D.A."/>
            <person name="Putnam N.H."/>
            <person name="Grigoriev I.V."/>
            <person name="Rokhsar D.S."/>
        </authorList>
    </citation>
    <scope>NUCLEOTIDE SEQUENCE</scope>
    <source>
        <strain evidence="20">I ESC-2004</strain>
    </source>
</reference>
<accession>R7TBF0</accession>
<feature type="transmembrane region" description="Helical" evidence="14">
    <location>
        <begin position="313"/>
        <end position="339"/>
    </location>
</feature>
<evidence type="ECO:0000256" key="8">
    <source>
        <dbReference type="ARBA" id="ARBA00023157"/>
    </source>
</evidence>
<dbReference type="NCBIfam" id="TIGR00860">
    <property type="entry name" value="LIC"/>
    <property type="match status" value="1"/>
</dbReference>
<feature type="transmembrane region" description="Helical" evidence="14">
    <location>
        <begin position="283"/>
        <end position="301"/>
    </location>
</feature>
<feature type="region of interest" description="Disordered" evidence="15">
    <location>
        <begin position="395"/>
        <end position="440"/>
    </location>
</feature>
<keyword evidence="9" id="KW-0675">Receptor</keyword>
<dbReference type="Pfam" id="PF02932">
    <property type="entry name" value="Neur_chan_memb"/>
    <property type="match status" value="1"/>
</dbReference>
<comment type="similarity">
    <text evidence="14">Belongs to the ligand-gated ion channel (TC 1.A.9) family.</text>
</comment>
<evidence type="ECO:0000256" key="7">
    <source>
        <dbReference type="ARBA" id="ARBA00023136"/>
    </source>
</evidence>
<evidence type="ECO:0000313" key="20">
    <source>
        <dbReference type="Proteomes" id="UP000014760"/>
    </source>
</evidence>
<keyword evidence="20" id="KW-1185">Reference proteome</keyword>
<dbReference type="InterPro" id="IPR036734">
    <property type="entry name" value="Neur_chan_lig-bd_sf"/>
</dbReference>
<dbReference type="InterPro" id="IPR018000">
    <property type="entry name" value="Neurotransmitter_ion_chnl_CS"/>
</dbReference>
<feature type="compositionally biased region" description="Basic and acidic residues" evidence="15">
    <location>
        <begin position="424"/>
        <end position="440"/>
    </location>
</feature>
<keyword evidence="7 14" id="KW-0472">Membrane</keyword>
<keyword evidence="12 14" id="KW-0407">Ion channel</keyword>
<keyword evidence="10" id="KW-0325">Glycoprotein</keyword>
<dbReference type="GO" id="GO:0022848">
    <property type="term" value="F:acetylcholine-gated monoatomic cation-selective channel activity"/>
    <property type="evidence" value="ECO:0007669"/>
    <property type="project" value="InterPro"/>
</dbReference>
<evidence type="ECO:0000256" key="14">
    <source>
        <dbReference type="RuleBase" id="RU000687"/>
    </source>
</evidence>
<dbReference type="STRING" id="283909.R7TBF0"/>
<reference evidence="19" key="3">
    <citation type="submission" date="2015-06" db="UniProtKB">
        <authorList>
            <consortium name="EnsemblMetazoa"/>
        </authorList>
    </citation>
    <scope>IDENTIFICATION</scope>
</reference>
<evidence type="ECO:0000259" key="17">
    <source>
        <dbReference type="Pfam" id="PF02932"/>
    </source>
</evidence>
<keyword evidence="14" id="KW-0732">Signal</keyword>
<feature type="transmembrane region" description="Helical" evidence="14">
    <location>
        <begin position="485"/>
        <end position="505"/>
    </location>
</feature>
<dbReference type="OrthoDB" id="5975154at2759"/>
<dbReference type="PRINTS" id="PR00254">
    <property type="entry name" value="NICOTINICR"/>
</dbReference>
<dbReference type="GO" id="GO:0004888">
    <property type="term" value="F:transmembrane signaling receptor activity"/>
    <property type="evidence" value="ECO:0007669"/>
    <property type="project" value="InterPro"/>
</dbReference>
<keyword evidence="1 14" id="KW-0813">Transport</keyword>
<dbReference type="SUPFAM" id="SSF90112">
    <property type="entry name" value="Neurotransmitter-gated ion-channel transmembrane pore"/>
    <property type="match status" value="1"/>
</dbReference>
<evidence type="ECO:0000256" key="12">
    <source>
        <dbReference type="ARBA" id="ARBA00023303"/>
    </source>
</evidence>
<dbReference type="PRINTS" id="PR00252">
    <property type="entry name" value="NRIONCHANNEL"/>
</dbReference>
<dbReference type="InterPro" id="IPR038050">
    <property type="entry name" value="Neuro_actylchol_rec"/>
</dbReference>
<dbReference type="InterPro" id="IPR036719">
    <property type="entry name" value="Neuro-gated_channel_TM_sf"/>
</dbReference>
<evidence type="ECO:0000256" key="15">
    <source>
        <dbReference type="SAM" id="MobiDB-lite"/>
    </source>
</evidence>
<dbReference type="InterPro" id="IPR006029">
    <property type="entry name" value="Neurotrans-gated_channel_TM"/>
</dbReference>
<evidence type="ECO:0000313" key="18">
    <source>
        <dbReference type="EMBL" id="ELT91068.1"/>
    </source>
</evidence>
<dbReference type="FunFam" id="2.70.170.10:FF:000030">
    <property type="entry name" value="AcetylCholine Receptor"/>
    <property type="match status" value="1"/>
</dbReference>
<keyword evidence="6 14" id="KW-0406">Ion transport</keyword>
<dbReference type="Proteomes" id="UP000014760">
    <property type="component" value="Unassembled WGS sequence"/>
</dbReference>
<keyword evidence="11" id="KW-1071">Ligand-gated ion channel</keyword>
<keyword evidence="8" id="KW-1015">Disulfide bond</keyword>
<evidence type="ECO:0000256" key="10">
    <source>
        <dbReference type="ARBA" id="ARBA00023180"/>
    </source>
</evidence>
<evidence type="ECO:0000256" key="3">
    <source>
        <dbReference type="ARBA" id="ARBA00022692"/>
    </source>
</evidence>
<evidence type="ECO:0000259" key="16">
    <source>
        <dbReference type="Pfam" id="PF02931"/>
    </source>
</evidence>
<keyword evidence="3 14" id="KW-0812">Transmembrane</keyword>
<dbReference type="EMBL" id="KB310663">
    <property type="protein sequence ID" value="ELT91068.1"/>
    <property type="molecule type" value="Genomic_DNA"/>
</dbReference>
<evidence type="ECO:0000256" key="13">
    <source>
        <dbReference type="ARBA" id="ARBA00034099"/>
    </source>
</evidence>
<evidence type="ECO:0000256" key="1">
    <source>
        <dbReference type="ARBA" id="ARBA00022448"/>
    </source>
</evidence>
<keyword evidence="4 14" id="KW-1133">Transmembrane helix</keyword>
<dbReference type="SUPFAM" id="SSF63712">
    <property type="entry name" value="Nicotinic receptor ligand binding domain-like"/>
    <property type="match status" value="1"/>
</dbReference>
<dbReference type="InterPro" id="IPR006202">
    <property type="entry name" value="Neur_chan_lig-bd"/>
</dbReference>
<organism evidence="18">
    <name type="scientific">Capitella teleta</name>
    <name type="common">Polychaete worm</name>
    <dbReference type="NCBI Taxonomy" id="283909"/>
    <lineage>
        <taxon>Eukaryota</taxon>
        <taxon>Metazoa</taxon>
        <taxon>Spiralia</taxon>
        <taxon>Lophotrochozoa</taxon>
        <taxon>Annelida</taxon>
        <taxon>Polychaeta</taxon>
        <taxon>Sedentaria</taxon>
        <taxon>Scolecida</taxon>
        <taxon>Capitellidae</taxon>
        <taxon>Capitella</taxon>
    </lineage>
</organism>
<sequence length="527" mass="60391">MLSVSLLLLCNLLHLSNGAKPNPGRVPDEQRLYRDLMRSYESSVRPVINASHTLLVDFKLILNKIVDLDERTQVLTTNVFIEMQWTDEKLCWNTTQYNNIKTLRVPASEVWLPDTFLFNNADDGATGFMQGVYVLLNSNGSILWPVPVKLKSSCKVDIRYFPFDDQECLLRFGSWIYAGRWMDFQSTAQSIDLEYYIDNSEWDLVDVAFKKILRPKQFSDSHGDFLENGTMVTMDDHHPDLVFTLHIRRRTFYYIFNIIVPCVMLSVLTLLTFWLPPTSGEKIGLGLSVFLAFSMFMLLIAEEVPATSESVPLIGVYLTTVMTLTSTSVIMAVMVINLYNRGGKTTHPPVWIQKLVLDGLARVFCMNFDLDKLVKGMEMVSKLYCRSKLANHKAEGGAEGGGNGYAMHQQKESTEIEEDDEEEVWVRRESQKKKDEPQAERVPLRNMSVCRRTVNEESCKKLKALADRKKVIVEWQSIATVIDRILFWIFLLGTVVAYLIILVLVPNSKPEYKEDNTRTRILYKVVS</sequence>
<dbReference type="PANTHER" id="PTHR18945">
    <property type="entry name" value="NEUROTRANSMITTER GATED ION CHANNEL"/>
    <property type="match status" value="1"/>
</dbReference>
<evidence type="ECO:0008006" key="21">
    <source>
        <dbReference type="Google" id="ProtNLM"/>
    </source>
</evidence>
<comment type="subcellular location">
    <subcellularLocation>
        <location evidence="13">Synaptic cell membrane</location>
        <topology evidence="13">Multi-pass membrane protein</topology>
    </subcellularLocation>
</comment>
<evidence type="ECO:0000256" key="9">
    <source>
        <dbReference type="ARBA" id="ARBA00023170"/>
    </source>
</evidence>
<proteinExistence type="inferred from homology"/>
<dbReference type="EMBL" id="AMQN01013998">
    <property type="status" value="NOT_ANNOTATED_CDS"/>
    <property type="molecule type" value="Genomic_DNA"/>
</dbReference>
<dbReference type="Gene3D" id="2.70.170.10">
    <property type="entry name" value="Neurotransmitter-gated ion-channel ligand-binding domain"/>
    <property type="match status" value="1"/>
</dbReference>
<dbReference type="CDD" id="cd18997">
    <property type="entry name" value="LGIC_ECD_nAChR"/>
    <property type="match status" value="1"/>
</dbReference>
<dbReference type="Pfam" id="PF02931">
    <property type="entry name" value="Neur_chan_LBD"/>
    <property type="match status" value="1"/>
</dbReference>
<dbReference type="EnsemblMetazoa" id="CapteT159244">
    <property type="protein sequence ID" value="CapteP159244"/>
    <property type="gene ID" value="CapteG159244"/>
</dbReference>
<dbReference type="EMBL" id="AMQN01013999">
    <property type="status" value="NOT_ANNOTATED_CDS"/>
    <property type="molecule type" value="Genomic_DNA"/>
</dbReference>
<dbReference type="EMBL" id="AMQN01013997">
    <property type="status" value="NOT_ANNOTATED_CDS"/>
    <property type="molecule type" value="Genomic_DNA"/>
</dbReference>
<feature type="domain" description="Neurotransmitter-gated ion-channel ligand-binding" evidence="16">
    <location>
        <begin position="29"/>
        <end position="218"/>
    </location>
</feature>
<feature type="domain" description="Neurotransmitter-gated ion-channel transmembrane" evidence="17">
    <location>
        <begin position="258"/>
        <end position="501"/>
    </location>
</feature>
<dbReference type="PROSITE" id="PS00236">
    <property type="entry name" value="NEUROTR_ION_CHANNEL"/>
    <property type="match status" value="1"/>
</dbReference>
<dbReference type="HOGENOM" id="CLU_018074_0_0_1"/>
<keyword evidence="5" id="KW-0770">Synapse</keyword>
<evidence type="ECO:0000313" key="19">
    <source>
        <dbReference type="EnsemblMetazoa" id="CapteP159244"/>
    </source>
</evidence>
<gene>
    <name evidence="18" type="ORF">CAPTEDRAFT_159244</name>
</gene>
<feature type="transmembrane region" description="Helical" evidence="14">
    <location>
        <begin position="252"/>
        <end position="276"/>
    </location>
</feature>
<evidence type="ECO:0000256" key="2">
    <source>
        <dbReference type="ARBA" id="ARBA00022475"/>
    </source>
</evidence>
<dbReference type="OMA" id="NFIVSHM"/>
<evidence type="ECO:0000256" key="6">
    <source>
        <dbReference type="ARBA" id="ARBA00023065"/>
    </source>
</evidence>
<evidence type="ECO:0000256" key="4">
    <source>
        <dbReference type="ARBA" id="ARBA00022989"/>
    </source>
</evidence>
<dbReference type="CDD" id="cd19051">
    <property type="entry name" value="LGIC_TM_cation"/>
    <property type="match status" value="1"/>
</dbReference>
<dbReference type="InterPro" id="IPR006201">
    <property type="entry name" value="Neur_channel"/>
</dbReference>